<keyword evidence="4" id="KW-1185">Reference proteome</keyword>
<evidence type="ECO:0000313" key="4">
    <source>
        <dbReference type="Proteomes" id="UP000422232"/>
    </source>
</evidence>
<evidence type="ECO:0000313" key="3">
    <source>
        <dbReference type="Proteomes" id="UP000029558"/>
    </source>
</evidence>
<evidence type="ECO:0000313" key="1">
    <source>
        <dbReference type="EMBL" id="ALB24423.1"/>
    </source>
</evidence>
<gene>
    <name evidence="1" type="ORF">KU39_2p20</name>
    <name evidence="2" type="ORF">Psal009_03782</name>
</gene>
<reference evidence="1 3" key="1">
    <citation type="journal article" date="2014" name="Genome Announc.">
        <title>Comparative Genome Analysis of Two Isolates of the Fish Pathogen Piscirickettsia salmonis from Different Hosts Reveals Major Differences in Virulence-Associated Secretion Systems.</title>
        <authorList>
            <person name="Bohle H."/>
            <person name="Henriquez P."/>
            <person name="Grothusen H."/>
            <person name="Navas E."/>
            <person name="Sandoval A."/>
            <person name="Bustamante F."/>
            <person name="Bustos P."/>
            <person name="Mancilla M."/>
        </authorList>
    </citation>
    <scope>NUCLEOTIDE SEQUENCE [LARGE SCALE GENOMIC DNA]</scope>
    <source>
        <strain evidence="3">B1-32597</strain>
        <strain evidence="1">PM32597B1</strain>
    </source>
</reference>
<geneLocation type="plasmid" evidence="1 3">
    <name>pPSB1-2</name>
</geneLocation>
<evidence type="ECO:0000313" key="2">
    <source>
        <dbReference type="EMBL" id="QGO07823.1"/>
    </source>
</evidence>
<dbReference type="OrthoDB" id="6446140at2"/>
<dbReference type="Pfam" id="PF15943">
    <property type="entry name" value="YdaS_toxin"/>
    <property type="match status" value="1"/>
</dbReference>
<dbReference type="SUPFAM" id="SSF47413">
    <property type="entry name" value="lambda repressor-like DNA-binding domains"/>
    <property type="match status" value="1"/>
</dbReference>
<reference evidence="2 4" key="3">
    <citation type="submission" date="2019-04" db="EMBL/GenBank/DDBJ databases">
        <title>Complete genome sequencing of Piscirickettsia salmonis strain Psal-009.</title>
        <authorList>
            <person name="Schober I."/>
            <person name="Bunk B."/>
            <person name="Sproer C."/>
            <person name="Carril G.P."/>
            <person name="Riedel T."/>
            <person name="Flores-Herrera P.A."/>
            <person name="Nourdin-Galindo G."/>
            <person name="Marshall S.H."/>
            <person name="Overmann J."/>
        </authorList>
    </citation>
    <scope>NUCLEOTIDE SEQUENCE [LARGE SCALE GENOMIC DNA]</scope>
    <source>
        <strain evidence="2 4">Psal-009</strain>
        <plasmid evidence="2 4">unnamed3</plasmid>
    </source>
</reference>
<protein>
    <submittedName>
        <fullName evidence="1">DNA-binding protein</fullName>
    </submittedName>
</protein>
<dbReference type="AlphaFoldDB" id="A0A095BM21"/>
<dbReference type="InterPro" id="IPR031856">
    <property type="entry name" value="YdaS_toxin-like"/>
</dbReference>
<dbReference type="RefSeq" id="WP_017375692.1">
    <property type="nucleotide sequence ID" value="NZ_CP012415.1"/>
</dbReference>
<geneLocation type="plasmid" evidence="2 4">
    <name>unnamed3</name>
</geneLocation>
<dbReference type="EMBL" id="CP038911">
    <property type="protein sequence ID" value="QGO07823.1"/>
    <property type="molecule type" value="Genomic_DNA"/>
</dbReference>
<name>A0A095BM21_PISSA</name>
<dbReference type="Proteomes" id="UP000422232">
    <property type="component" value="Plasmid unnamed3"/>
</dbReference>
<proteinExistence type="predicted"/>
<dbReference type="EMBL" id="CP012510">
    <property type="protein sequence ID" value="ALB24423.1"/>
    <property type="molecule type" value="Genomic_DNA"/>
</dbReference>
<accession>A0A095BM21</accession>
<dbReference type="Gene3D" id="1.10.260.40">
    <property type="entry name" value="lambda repressor-like DNA-binding domains"/>
    <property type="match status" value="1"/>
</dbReference>
<dbReference type="InterPro" id="IPR010982">
    <property type="entry name" value="Lambda_DNA-bd_dom_sf"/>
</dbReference>
<keyword evidence="1" id="KW-0614">Plasmid</keyword>
<keyword evidence="1" id="KW-0238">DNA-binding</keyword>
<reference evidence="1" key="2">
    <citation type="submission" date="2015-08" db="EMBL/GenBank/DDBJ databases">
        <title>Complete genome sequence of Piscirickettsia salmonis strain PM32597B1.</title>
        <authorList>
            <person name="Bohle H."/>
            <person name="Henriquez P."/>
            <person name="Navas E."/>
            <person name="Grothusen H."/>
            <person name="Bustamante F."/>
            <person name="Bustos P."/>
            <person name="Bustos P."/>
            <person name="Mancilla M."/>
        </authorList>
    </citation>
    <scope>NUCLEOTIDE SEQUENCE</scope>
    <source>
        <strain evidence="1">PM32597B1</strain>
        <plasmid evidence="1">pPSB1-2</plasmid>
    </source>
</reference>
<dbReference type="GO" id="GO:0003677">
    <property type="term" value="F:DNA binding"/>
    <property type="evidence" value="ECO:0007669"/>
    <property type="project" value="UniProtKB-KW"/>
</dbReference>
<organism evidence="1 3">
    <name type="scientific">Piscirickettsia salmonis</name>
    <dbReference type="NCBI Taxonomy" id="1238"/>
    <lineage>
        <taxon>Bacteria</taxon>
        <taxon>Pseudomonadati</taxon>
        <taxon>Pseudomonadota</taxon>
        <taxon>Gammaproteobacteria</taxon>
        <taxon>Thiotrichales</taxon>
        <taxon>Piscirickettsiaceae</taxon>
        <taxon>Piscirickettsia</taxon>
    </lineage>
</organism>
<sequence>MGQLTMLKDFKSLPAIEKAIRLAGGISTLANELSVTNTTIYNWRKKPESIPPERAKQIEDFSGGLVTRTELRPDLFA</sequence>
<dbReference type="Proteomes" id="UP000029558">
    <property type="component" value="Plasmid pPSB1-2"/>
</dbReference>